<dbReference type="InParanoid" id="A0A482WSU4"/>
<keyword evidence="4" id="KW-1185">Reference proteome</keyword>
<comment type="similarity">
    <text evidence="1">Belongs to the CutC family.</text>
</comment>
<evidence type="ECO:0000313" key="4">
    <source>
        <dbReference type="Proteomes" id="UP000291343"/>
    </source>
</evidence>
<dbReference type="OrthoDB" id="7392499at2759"/>
<dbReference type="InterPro" id="IPR005627">
    <property type="entry name" value="CutC-like"/>
</dbReference>
<proteinExistence type="inferred from homology"/>
<dbReference type="PANTHER" id="PTHR12598">
    <property type="entry name" value="COPPER HOMEOSTASIS PROTEIN CUTC"/>
    <property type="match status" value="1"/>
</dbReference>
<evidence type="ECO:0000313" key="3">
    <source>
        <dbReference type="EMBL" id="RZF36548.1"/>
    </source>
</evidence>
<dbReference type="SUPFAM" id="SSF110395">
    <property type="entry name" value="CutC-like"/>
    <property type="match status" value="1"/>
</dbReference>
<accession>A0A482WSU4</accession>
<name>A0A482WSU4_LAOST</name>
<dbReference type="FunFam" id="3.20.20.380:FF:000001">
    <property type="entry name" value="Copper homeostasis protein CutC"/>
    <property type="match status" value="1"/>
</dbReference>
<evidence type="ECO:0000256" key="2">
    <source>
        <dbReference type="ARBA" id="ARBA00019014"/>
    </source>
</evidence>
<dbReference type="STRING" id="195883.A0A482WSU4"/>
<evidence type="ECO:0000256" key="1">
    <source>
        <dbReference type="ARBA" id="ARBA00007768"/>
    </source>
</evidence>
<dbReference type="HAMAP" id="MF_00795">
    <property type="entry name" value="CutC"/>
    <property type="match status" value="1"/>
</dbReference>
<dbReference type="GO" id="GO:0005507">
    <property type="term" value="F:copper ion binding"/>
    <property type="evidence" value="ECO:0007669"/>
    <property type="project" value="TreeGrafter"/>
</dbReference>
<dbReference type="AlphaFoldDB" id="A0A482WSU4"/>
<dbReference type="EMBL" id="QKKF02026142">
    <property type="protein sequence ID" value="RZF36548.1"/>
    <property type="molecule type" value="Genomic_DNA"/>
</dbReference>
<dbReference type="Gene3D" id="3.20.20.380">
    <property type="entry name" value="Copper homeostasis (CutC) domain"/>
    <property type="match status" value="1"/>
</dbReference>
<dbReference type="PANTHER" id="PTHR12598:SF0">
    <property type="entry name" value="COPPER HOMEOSTASIS PROTEIN CUTC HOMOLOG"/>
    <property type="match status" value="1"/>
</dbReference>
<organism evidence="3 4">
    <name type="scientific">Laodelphax striatellus</name>
    <name type="common">Small brown planthopper</name>
    <name type="synonym">Delphax striatella</name>
    <dbReference type="NCBI Taxonomy" id="195883"/>
    <lineage>
        <taxon>Eukaryota</taxon>
        <taxon>Metazoa</taxon>
        <taxon>Ecdysozoa</taxon>
        <taxon>Arthropoda</taxon>
        <taxon>Hexapoda</taxon>
        <taxon>Insecta</taxon>
        <taxon>Pterygota</taxon>
        <taxon>Neoptera</taxon>
        <taxon>Paraneoptera</taxon>
        <taxon>Hemiptera</taxon>
        <taxon>Auchenorrhyncha</taxon>
        <taxon>Fulgoroidea</taxon>
        <taxon>Delphacidae</taxon>
        <taxon>Criomorphinae</taxon>
        <taxon>Laodelphax</taxon>
    </lineage>
</organism>
<dbReference type="Pfam" id="PF03932">
    <property type="entry name" value="CutC"/>
    <property type="match status" value="1"/>
</dbReference>
<dbReference type="FunCoup" id="A0A482WSU4">
    <property type="interactions" value="7"/>
</dbReference>
<gene>
    <name evidence="3" type="ORF">LSTR_LSTR010659</name>
</gene>
<protein>
    <recommendedName>
        <fullName evidence="2">Copper homeostasis protein cutC homolog</fullName>
    </recommendedName>
</protein>
<dbReference type="InterPro" id="IPR036822">
    <property type="entry name" value="CutC-like_dom_sf"/>
</dbReference>
<dbReference type="Proteomes" id="UP000291343">
    <property type="component" value="Unassembled WGS sequence"/>
</dbReference>
<comment type="caution">
    <text evidence="3">The sequence shown here is derived from an EMBL/GenBank/DDBJ whole genome shotgun (WGS) entry which is preliminary data.</text>
</comment>
<dbReference type="SMR" id="A0A482WSU4"/>
<reference evidence="3 4" key="1">
    <citation type="journal article" date="2017" name="Gigascience">
        <title>Genome sequence of the small brown planthopper, Laodelphax striatellus.</title>
        <authorList>
            <person name="Zhu J."/>
            <person name="Jiang F."/>
            <person name="Wang X."/>
            <person name="Yang P."/>
            <person name="Bao Y."/>
            <person name="Zhao W."/>
            <person name="Wang W."/>
            <person name="Lu H."/>
            <person name="Wang Q."/>
            <person name="Cui N."/>
            <person name="Li J."/>
            <person name="Chen X."/>
            <person name="Luo L."/>
            <person name="Yu J."/>
            <person name="Kang L."/>
            <person name="Cui F."/>
        </authorList>
    </citation>
    <scope>NUCLEOTIDE SEQUENCE [LARGE SCALE GENOMIC DNA]</scope>
    <source>
        <strain evidence="3">Lst14</strain>
    </source>
</reference>
<sequence>MEVCVDSLQSALNAFEGGASRIELCSSLNDGGLTPSLGFYLRVKSKLAIPIFIMIRPRPGYDFVYSQDDVEIMRTDMRLFKEHGADGFVFGALTKDRSVDLATCEELLKIAQPLPVTFHRAFDVVEDPFKSLDCIINLGFARILTSGQKSSTEKGIDLIKKLVKKADDRLIIMPGGGINISNLAMILQETGVKEFHASASKFFENSSNVSVFGEAASSIKLTDVGLVKDLVTEFEKFIKE</sequence>